<sequence length="161" mass="17661">MPATSALIFLPFTLVIAIWVSWKDLSTMKIPNLAVLALGAVWLVIGPFVMPWSDWLWGFGFAAIAFVVGFITYLVMGVGAGDVKFATAMAPFFVQADLRFSLFLISACMIGGLACHRLAKAIPAVTAATPDWESWKRKRYMPFGLCLSGILVFYLLSEAMK</sequence>
<feature type="transmembrane region" description="Helical" evidence="1">
    <location>
        <begin position="6"/>
        <end position="22"/>
    </location>
</feature>
<dbReference type="Gene3D" id="1.20.120.1220">
    <property type="match status" value="1"/>
</dbReference>
<evidence type="ECO:0000256" key="1">
    <source>
        <dbReference type="SAM" id="Phobius"/>
    </source>
</evidence>
<dbReference type="AlphaFoldDB" id="A0AAE4YC46"/>
<keyword evidence="1" id="KW-0812">Transmembrane</keyword>
<reference evidence="3" key="1">
    <citation type="submission" date="2020-01" db="EMBL/GenBank/DDBJ databases">
        <authorList>
            <person name="Chen W.-M."/>
        </authorList>
    </citation>
    <scope>NUCLEOTIDE SEQUENCE</scope>
    <source>
        <strain evidence="3">CYK-10</strain>
    </source>
</reference>
<feature type="transmembrane region" description="Helical" evidence="1">
    <location>
        <begin position="100"/>
        <end position="119"/>
    </location>
</feature>
<keyword evidence="4" id="KW-1185">Reference proteome</keyword>
<keyword evidence="1" id="KW-1133">Transmembrane helix</keyword>
<feature type="transmembrane region" description="Helical" evidence="1">
    <location>
        <begin position="139"/>
        <end position="156"/>
    </location>
</feature>
<proteinExistence type="predicted"/>
<name>A0AAE4YC46_9RHOB</name>
<protein>
    <recommendedName>
        <fullName evidence="2">Prepilin type IV endopeptidase peptidase domain-containing protein</fullName>
    </recommendedName>
</protein>
<dbReference type="Pfam" id="PF01478">
    <property type="entry name" value="Peptidase_A24"/>
    <property type="match status" value="1"/>
</dbReference>
<keyword evidence="1" id="KW-0472">Membrane</keyword>
<evidence type="ECO:0000313" key="4">
    <source>
        <dbReference type="Proteomes" id="UP001193501"/>
    </source>
</evidence>
<comment type="caution">
    <text evidence="3">The sequence shown here is derived from an EMBL/GenBank/DDBJ whole genome shotgun (WGS) entry which is preliminary data.</text>
</comment>
<dbReference type="GO" id="GO:0016020">
    <property type="term" value="C:membrane"/>
    <property type="evidence" value="ECO:0007669"/>
    <property type="project" value="InterPro"/>
</dbReference>
<feature type="transmembrane region" description="Helical" evidence="1">
    <location>
        <begin position="34"/>
        <end position="50"/>
    </location>
</feature>
<accession>A0AAE4YC46</accession>
<dbReference type="Proteomes" id="UP001193501">
    <property type="component" value="Unassembled WGS sequence"/>
</dbReference>
<organism evidence="3 4">
    <name type="scientific">Stagnihabitans tardus</name>
    <dbReference type="NCBI Taxonomy" id="2699202"/>
    <lineage>
        <taxon>Bacteria</taxon>
        <taxon>Pseudomonadati</taxon>
        <taxon>Pseudomonadota</taxon>
        <taxon>Alphaproteobacteria</taxon>
        <taxon>Rhodobacterales</taxon>
        <taxon>Paracoccaceae</taxon>
        <taxon>Stagnihabitans</taxon>
    </lineage>
</organism>
<gene>
    <name evidence="3" type="ORF">GV832_13870</name>
</gene>
<evidence type="ECO:0000259" key="2">
    <source>
        <dbReference type="Pfam" id="PF01478"/>
    </source>
</evidence>
<evidence type="ECO:0000313" key="3">
    <source>
        <dbReference type="EMBL" id="NBZ88676.1"/>
    </source>
</evidence>
<dbReference type="InterPro" id="IPR000045">
    <property type="entry name" value="Prepilin_IV_endopep_pep"/>
</dbReference>
<dbReference type="GO" id="GO:0004190">
    <property type="term" value="F:aspartic-type endopeptidase activity"/>
    <property type="evidence" value="ECO:0007669"/>
    <property type="project" value="InterPro"/>
</dbReference>
<dbReference type="EMBL" id="JAABNR010000012">
    <property type="protein sequence ID" value="NBZ88676.1"/>
    <property type="molecule type" value="Genomic_DNA"/>
</dbReference>
<feature type="transmembrane region" description="Helical" evidence="1">
    <location>
        <begin position="56"/>
        <end position="79"/>
    </location>
</feature>
<feature type="domain" description="Prepilin type IV endopeptidase peptidase" evidence="2">
    <location>
        <begin position="13"/>
        <end position="112"/>
    </location>
</feature>